<proteinExistence type="predicted"/>
<feature type="compositionally biased region" description="Basic and acidic residues" evidence="1">
    <location>
        <begin position="47"/>
        <end position="65"/>
    </location>
</feature>
<feature type="compositionally biased region" description="Basic and acidic residues" evidence="1">
    <location>
        <begin position="331"/>
        <end position="344"/>
    </location>
</feature>
<dbReference type="InParanoid" id="A0A2K1QHL3"/>
<evidence type="ECO:0000259" key="2">
    <source>
        <dbReference type="Pfam" id="PF15463"/>
    </source>
</evidence>
<accession>A0A2K1QHL3</accession>
<comment type="caution">
    <text evidence="3">The sequence shown here is derived from an EMBL/GenBank/DDBJ whole genome shotgun (WGS) entry which is preliminary data.</text>
</comment>
<dbReference type="AlphaFoldDB" id="A0A2K1QHL3"/>
<gene>
    <name evidence="3" type="ORF">CAC42_1659</name>
</gene>
<feature type="compositionally biased region" description="Low complexity" evidence="1">
    <location>
        <begin position="153"/>
        <end position="166"/>
    </location>
</feature>
<evidence type="ECO:0000313" key="4">
    <source>
        <dbReference type="Proteomes" id="UP000243797"/>
    </source>
</evidence>
<reference evidence="3 4" key="1">
    <citation type="submission" date="2017-06" db="EMBL/GenBank/DDBJ databases">
        <title>Draft genome sequence of a variant of Elsinoe murrayae.</title>
        <authorList>
            <person name="Cheng Q."/>
        </authorList>
    </citation>
    <scope>NUCLEOTIDE SEQUENCE [LARGE SCALE GENOMIC DNA]</scope>
    <source>
        <strain evidence="3 4">CQ-2017a</strain>
    </source>
</reference>
<dbReference type="EMBL" id="NKHZ01000082">
    <property type="protein sequence ID" value="PNS14637.1"/>
    <property type="molecule type" value="Genomic_DNA"/>
</dbReference>
<feature type="compositionally biased region" description="Low complexity" evidence="1">
    <location>
        <begin position="281"/>
        <end position="295"/>
    </location>
</feature>
<dbReference type="STRING" id="2082308.A0A2K1QHL3"/>
<feature type="region of interest" description="Disordered" evidence="1">
    <location>
        <begin position="250"/>
        <end position="383"/>
    </location>
</feature>
<feature type="domain" description="Extracellular mutant protein 11 C-terminal" evidence="2">
    <location>
        <begin position="386"/>
        <end position="517"/>
    </location>
</feature>
<name>A0A2K1QHL3_9PEZI</name>
<feature type="region of interest" description="Disordered" evidence="1">
    <location>
        <begin position="520"/>
        <end position="544"/>
    </location>
</feature>
<evidence type="ECO:0000256" key="1">
    <source>
        <dbReference type="SAM" id="MobiDB-lite"/>
    </source>
</evidence>
<keyword evidence="4" id="KW-1185">Reference proteome</keyword>
<organism evidence="3 4">
    <name type="scientific">Sphaceloma murrayae</name>
    <dbReference type="NCBI Taxonomy" id="2082308"/>
    <lineage>
        <taxon>Eukaryota</taxon>
        <taxon>Fungi</taxon>
        <taxon>Dikarya</taxon>
        <taxon>Ascomycota</taxon>
        <taxon>Pezizomycotina</taxon>
        <taxon>Dothideomycetes</taxon>
        <taxon>Dothideomycetidae</taxon>
        <taxon>Myriangiales</taxon>
        <taxon>Elsinoaceae</taxon>
        <taxon>Sphaceloma</taxon>
    </lineage>
</organism>
<sequence>MAPKVADFVSKGMNESHLLKKTGLKSAKAPQSPGIDGKAFKMPTTDPRYRDSHDEAAHRSEHIDDFGTDLPDSDLASIDAVQCTQTQPIILTSSPPREFSDDESESAYDHALQGGTETKHTRQTHSSTKVNAAHMQSLPRQWIKQMTSNGHNASSYPSTSRSASPALSHADVARPHSRQGTIHVSSVQNRHDSVGIDVTDNAIVPPSPHANWSSKSTGVPSDIHDPELPPLDDDAAMQRSHVAVQRGNYITGYANGGRPENAAAPTLATHQSRRLDHTRNAQATTQKAFQTTQQFRLNGTKHTDAHAWTGDMPMDDLSGRNHRHRTSTTDSKPEPPKFSTDKHAAFAQAPSQNGQARTTSGLEERSDVRSYPWQTSSPEGLSGELDYAPDDLVKKDFAMLQSEVVDRPVHAPGSGMPFTGSIEDLHKALSAVCEQTPREQAALLQALGIDQWEEAGRWIMSRQSELVGKLTKLRREKRAKAMELEKEIAARHQAVVQHKRLLEENLRGLKEAGVAVLAVGTPSKKRKTSPTVGGVQAKRDGGLS</sequence>
<protein>
    <recommendedName>
        <fullName evidence="2">Extracellular mutant protein 11 C-terminal domain-containing protein</fullName>
    </recommendedName>
</protein>
<feature type="region of interest" description="Disordered" evidence="1">
    <location>
        <begin position="92"/>
        <end position="135"/>
    </location>
</feature>
<dbReference type="OrthoDB" id="5346740at2759"/>
<dbReference type="Proteomes" id="UP000243797">
    <property type="component" value="Unassembled WGS sequence"/>
</dbReference>
<feature type="compositionally biased region" description="Polar residues" evidence="1">
    <location>
        <begin position="349"/>
        <end position="361"/>
    </location>
</feature>
<feature type="region of interest" description="Disordered" evidence="1">
    <location>
        <begin position="19"/>
        <end position="71"/>
    </location>
</feature>
<dbReference type="Pfam" id="PF15463">
    <property type="entry name" value="ECM11"/>
    <property type="match status" value="1"/>
</dbReference>
<feature type="region of interest" description="Disordered" evidence="1">
    <location>
        <begin position="148"/>
        <end position="189"/>
    </location>
</feature>
<evidence type="ECO:0000313" key="3">
    <source>
        <dbReference type="EMBL" id="PNS14637.1"/>
    </source>
</evidence>
<dbReference type="InterPro" id="IPR029178">
    <property type="entry name" value="Ecm11_C"/>
</dbReference>
<feature type="compositionally biased region" description="Polar residues" evidence="1">
    <location>
        <begin position="178"/>
        <end position="188"/>
    </location>
</feature>